<dbReference type="InterPro" id="IPR050237">
    <property type="entry name" value="ATP-dep_AMP-bd_enzyme"/>
</dbReference>
<keyword evidence="4" id="KW-0472">Membrane</keyword>
<protein>
    <recommendedName>
        <fullName evidence="6">Long-chain-fatty-acid--CoA ligase</fullName>
        <ecNumber evidence="5">6.2.1.3</ecNumber>
    </recommendedName>
    <alternativeName>
        <fullName evidence="7">Long-chain acyl-CoA synthetase</fullName>
    </alternativeName>
</protein>
<dbReference type="Gene3D" id="3.30.300.30">
    <property type="match status" value="1"/>
</dbReference>
<keyword evidence="3" id="KW-0436">Ligase</keyword>
<dbReference type="RefSeq" id="WP_340365373.1">
    <property type="nucleotide sequence ID" value="NZ_JBBKZV010000013.1"/>
</dbReference>
<evidence type="ECO:0000256" key="1">
    <source>
        <dbReference type="ARBA" id="ARBA00004170"/>
    </source>
</evidence>
<evidence type="ECO:0000256" key="2">
    <source>
        <dbReference type="ARBA" id="ARBA00005005"/>
    </source>
</evidence>
<dbReference type="InterPro" id="IPR025110">
    <property type="entry name" value="AMP-bd_C"/>
</dbReference>
<proteinExistence type="predicted"/>
<dbReference type="PROSITE" id="PS00455">
    <property type="entry name" value="AMP_BINDING"/>
    <property type="match status" value="1"/>
</dbReference>
<gene>
    <name evidence="10" type="ORF">WKW80_20250</name>
</gene>
<dbReference type="EMBL" id="JBBKZV010000013">
    <property type="protein sequence ID" value="MEJ8824339.1"/>
    <property type="molecule type" value="Genomic_DNA"/>
</dbReference>
<reference evidence="10 11" key="1">
    <citation type="submission" date="2024-03" db="EMBL/GenBank/DDBJ databases">
        <title>Novel species of the genus Variovorax.</title>
        <authorList>
            <person name="Liu Q."/>
            <person name="Xin Y.-H."/>
        </authorList>
    </citation>
    <scope>NUCLEOTIDE SEQUENCE [LARGE SCALE GENOMIC DNA]</scope>
    <source>
        <strain evidence="10 11">KACC 18501</strain>
    </source>
</reference>
<feature type="domain" description="AMP-dependent synthetase/ligase" evidence="8">
    <location>
        <begin position="30"/>
        <end position="408"/>
    </location>
</feature>
<evidence type="ECO:0000256" key="7">
    <source>
        <dbReference type="ARBA" id="ARBA00042773"/>
    </source>
</evidence>
<evidence type="ECO:0000313" key="11">
    <source>
        <dbReference type="Proteomes" id="UP001363010"/>
    </source>
</evidence>
<comment type="pathway">
    <text evidence="2">Lipid metabolism; fatty acid beta-oxidation.</text>
</comment>
<dbReference type="InterPro" id="IPR042099">
    <property type="entry name" value="ANL_N_sf"/>
</dbReference>
<dbReference type="Pfam" id="PF00501">
    <property type="entry name" value="AMP-binding"/>
    <property type="match status" value="1"/>
</dbReference>
<dbReference type="Pfam" id="PF13193">
    <property type="entry name" value="AMP-binding_C"/>
    <property type="match status" value="1"/>
</dbReference>
<evidence type="ECO:0000256" key="3">
    <source>
        <dbReference type="ARBA" id="ARBA00022598"/>
    </source>
</evidence>
<evidence type="ECO:0000259" key="8">
    <source>
        <dbReference type="Pfam" id="PF00501"/>
    </source>
</evidence>
<keyword evidence="11" id="KW-1185">Reference proteome</keyword>
<evidence type="ECO:0000256" key="4">
    <source>
        <dbReference type="ARBA" id="ARBA00023136"/>
    </source>
</evidence>
<dbReference type="Gene3D" id="3.40.50.12780">
    <property type="entry name" value="N-terminal domain of ligase-like"/>
    <property type="match status" value="1"/>
</dbReference>
<feature type="domain" description="AMP-binding enzyme C-terminal" evidence="9">
    <location>
        <begin position="459"/>
        <end position="534"/>
    </location>
</feature>
<comment type="caution">
    <text evidence="10">The sequence shown here is derived from an EMBL/GenBank/DDBJ whole genome shotgun (WGS) entry which is preliminary data.</text>
</comment>
<evidence type="ECO:0000313" key="10">
    <source>
        <dbReference type="EMBL" id="MEJ8824339.1"/>
    </source>
</evidence>
<evidence type="ECO:0000256" key="5">
    <source>
        <dbReference type="ARBA" id="ARBA00026121"/>
    </source>
</evidence>
<dbReference type="EC" id="6.2.1.3" evidence="5"/>
<dbReference type="SUPFAM" id="SSF56801">
    <property type="entry name" value="Acetyl-CoA synthetase-like"/>
    <property type="match status" value="1"/>
</dbReference>
<dbReference type="InterPro" id="IPR000873">
    <property type="entry name" value="AMP-dep_synth/lig_dom"/>
</dbReference>
<name>A0ABU8W2Q5_9BURK</name>
<accession>A0ABU8W2Q5</accession>
<dbReference type="PANTHER" id="PTHR43767">
    <property type="entry name" value="LONG-CHAIN-FATTY-ACID--COA LIGASE"/>
    <property type="match status" value="1"/>
</dbReference>
<dbReference type="PANTHER" id="PTHR43767:SF8">
    <property type="entry name" value="LONG-CHAIN-FATTY-ACID--COA LIGASE"/>
    <property type="match status" value="1"/>
</dbReference>
<organism evidence="10 11">
    <name type="scientific">Variovorax humicola</name>
    <dbReference type="NCBI Taxonomy" id="1769758"/>
    <lineage>
        <taxon>Bacteria</taxon>
        <taxon>Pseudomonadati</taxon>
        <taxon>Pseudomonadota</taxon>
        <taxon>Betaproteobacteria</taxon>
        <taxon>Burkholderiales</taxon>
        <taxon>Comamonadaceae</taxon>
        <taxon>Variovorax</taxon>
    </lineage>
</organism>
<dbReference type="CDD" id="cd05936">
    <property type="entry name" value="FC-FACS_FadD_like"/>
    <property type="match status" value="1"/>
</dbReference>
<evidence type="ECO:0000259" key="9">
    <source>
        <dbReference type="Pfam" id="PF13193"/>
    </source>
</evidence>
<dbReference type="InterPro" id="IPR020845">
    <property type="entry name" value="AMP-binding_CS"/>
</dbReference>
<sequence length="544" mass="58251">MNQRPWLAAYGDVPSHIDPNAYTSIVDLLEQAMATYAGKTAFCSFGQRLSFADIDRLSARFASYLQREIGVKKGDRIAVMMPNLAAFPIAFFGIARLGAVQVNVNPLYTPRELGHQLNDACVKTIVVFNGSTPTLAEVVKDTGVTTIITAGPGDGLPKTLPAPAIDARLTHTRSMGDILSDGMPTDYTAPTITGDDLLFLQYTGGTTGLSKGACLSHRNLVANTEQFKAFMKEALRPGEDVIVTALPLYHIFALMVNLVSYFSLGAENWLVANPRDIDGLIQTFKDSRLTVFAGVNTLYAGLAAHPKLKDVDFSSLRLSVGGGAAVIEATSKRWQEVTGRLILEGYGLSETSPILSINPPFIKEFSGTTGLPLPSTDIKLLDDAGIEVPLGQAGEICAAGPQVMSGYWEKPEANAATFTADGYFRTGDVGVFDARGYLKIVDRIKDMIIVSGFNVYPNEIEAVATACPGVAECACIGVPDEKTGEAIQLFVVEAPGAALTEKQVIDHCRASLTGYKVPKVVRIIDALPKSTVGKILRRELRGVA</sequence>
<dbReference type="InterPro" id="IPR045851">
    <property type="entry name" value="AMP-bd_C_sf"/>
</dbReference>
<comment type="subcellular location">
    <subcellularLocation>
        <location evidence="1">Membrane</location>
        <topology evidence="1">Peripheral membrane protein</topology>
    </subcellularLocation>
</comment>
<evidence type="ECO:0000256" key="6">
    <source>
        <dbReference type="ARBA" id="ARBA00039545"/>
    </source>
</evidence>
<dbReference type="Proteomes" id="UP001363010">
    <property type="component" value="Unassembled WGS sequence"/>
</dbReference>